<sequence>MKLHKIIYEQDAVSSQFPIFSVSPYSESLPAISYPMEGFPSPSDEIAANYHQTTMLGMCEYQYFPDLSEHTLSPRVASPLSQWFDRSTFENGYKPALLKVPEGVSRLASLYLQDEYLPATTSLKELRRIVFEIMKVFSDYKGEEQGKVRQYYTDLKQIIFEICPELKIKPSLNICRSFFKICIESECFDGIIQLESMATNWGLNRLRGFYEAFLACLICAPYEIGDGWLNEHYAMVDDNNLTPKFAYMANKISSWMDDIIAGKLNNRLVQIERFKGYSAFYGFLTHKMLLNGDVLKILPLIKDRDLSAQATCKILNTLADRIVLNQGILFELQTNQDKQDQFQDLIHNLITRCGTEYISAYNAVQKLIQNQALMLTNRGFCVIILYLAKYSTTLEDILTKASNRWGFSITIECCNEYLHRLAISECKSEQIRRILEVLAYKKLSPSLTTSRLYLRACSLSGAGLAVNALTDHLINNAIKIPCWHFINAFFVTCIELRAIASAQYFLFEYVDKICGMELSVDNVNYYLILGVVLGQTDTVKSDLVKHFKRQIVDATHKEIEASVYALRGTELYDPCSLFDWYLTPATRQSLIGLGIQQTKRAIPYLRMTLFNESNST</sequence>
<evidence type="ECO:0000313" key="2">
    <source>
        <dbReference type="Proteomes" id="UP000281474"/>
    </source>
</evidence>
<proteinExistence type="predicted"/>
<reference evidence="1 2" key="1">
    <citation type="submission" date="2018-09" db="EMBL/GenBank/DDBJ databases">
        <title>Phylogeny of the Shewanellaceae, and recommendation for two new genera, Pseudoshewanella and Parashewanella.</title>
        <authorList>
            <person name="Wang G."/>
        </authorList>
    </citation>
    <scope>NUCLEOTIDE SEQUENCE [LARGE SCALE GENOMIC DNA]</scope>
    <source>
        <strain evidence="1 2">C51</strain>
    </source>
</reference>
<keyword evidence="2" id="KW-1185">Reference proteome</keyword>
<name>A0A3L8PXT7_9GAMM</name>
<organism evidence="1 2">
    <name type="scientific">Parashewanella curva</name>
    <dbReference type="NCBI Taxonomy" id="2338552"/>
    <lineage>
        <taxon>Bacteria</taxon>
        <taxon>Pseudomonadati</taxon>
        <taxon>Pseudomonadota</taxon>
        <taxon>Gammaproteobacteria</taxon>
        <taxon>Alteromonadales</taxon>
        <taxon>Shewanellaceae</taxon>
        <taxon>Parashewanella</taxon>
    </lineage>
</organism>
<dbReference type="AlphaFoldDB" id="A0A3L8PXT7"/>
<dbReference type="EMBL" id="QZEI01000030">
    <property type="protein sequence ID" value="RLV59619.1"/>
    <property type="molecule type" value="Genomic_DNA"/>
</dbReference>
<dbReference type="Proteomes" id="UP000281474">
    <property type="component" value="Unassembled WGS sequence"/>
</dbReference>
<protein>
    <submittedName>
        <fullName evidence="1">Uncharacterized protein</fullName>
    </submittedName>
</protein>
<accession>A0A3L8PXT7</accession>
<evidence type="ECO:0000313" key="1">
    <source>
        <dbReference type="EMBL" id="RLV59619.1"/>
    </source>
</evidence>
<dbReference type="RefSeq" id="WP_121839106.1">
    <property type="nucleotide sequence ID" value="NZ_ML014779.1"/>
</dbReference>
<comment type="caution">
    <text evidence="1">The sequence shown here is derived from an EMBL/GenBank/DDBJ whole genome shotgun (WGS) entry which is preliminary data.</text>
</comment>
<gene>
    <name evidence="1" type="ORF">D5018_11255</name>
</gene>